<keyword evidence="3" id="KW-0687">Ribonucleoprotein</keyword>
<dbReference type="SUPFAM" id="SSF54928">
    <property type="entry name" value="RNA-binding domain, RBD"/>
    <property type="match status" value="1"/>
</dbReference>
<dbReference type="AlphaFoldDB" id="Q5CXS1"/>
<evidence type="ECO:0000313" key="4">
    <source>
        <dbReference type="Proteomes" id="UP000006726"/>
    </source>
</evidence>
<dbReference type="InterPro" id="IPR035979">
    <property type="entry name" value="RBD_domain_sf"/>
</dbReference>
<dbReference type="KEGG" id="cpv:cgd7_5160"/>
<evidence type="ECO:0000256" key="1">
    <source>
        <dbReference type="PROSITE-ProRule" id="PRU00176"/>
    </source>
</evidence>
<dbReference type="SMART" id="SM00360">
    <property type="entry name" value="RRM"/>
    <property type="match status" value="1"/>
</dbReference>
<dbReference type="PROSITE" id="PS50102">
    <property type="entry name" value="RRM"/>
    <property type="match status" value="1"/>
</dbReference>
<evidence type="ECO:0000259" key="2">
    <source>
        <dbReference type="PROSITE" id="PS50102"/>
    </source>
</evidence>
<dbReference type="Pfam" id="PF00076">
    <property type="entry name" value="RRM_1"/>
    <property type="match status" value="1"/>
</dbReference>
<dbReference type="RefSeq" id="XP_628659.1">
    <property type="nucleotide sequence ID" value="XM_628657.1"/>
</dbReference>
<dbReference type="InterPro" id="IPR012677">
    <property type="entry name" value="Nucleotide-bd_a/b_plait_sf"/>
</dbReference>
<dbReference type="OrthoDB" id="277802at2759"/>
<feature type="non-terminal residue" evidence="3">
    <location>
        <position position="1"/>
    </location>
</feature>
<sequence>IMLKKLVSGSEEQPANKTLYCKNLNDKINKKDLKILLFELFIQFGLIDKITIRGGSPYRGQAFILFQDLNCAINAKNSINGMNVLGKPIHIEYAKENSILNPGLAEKKSSGYILGPKMPDNK</sequence>
<dbReference type="InterPro" id="IPR000504">
    <property type="entry name" value="RRM_dom"/>
</dbReference>
<proteinExistence type="predicted"/>
<dbReference type="OMA" id="LFQDLNC"/>
<reference evidence="3 4" key="1">
    <citation type="journal article" date="2004" name="Science">
        <title>Complete genome sequence of the apicomplexan, Cryptosporidium parvum.</title>
        <authorList>
            <person name="Abrahamsen M.S."/>
            <person name="Templeton T.J."/>
            <person name="Enomoto S."/>
            <person name="Abrahante J.E."/>
            <person name="Zhu G."/>
            <person name="Lancto C.A."/>
            <person name="Deng M."/>
            <person name="Liu C."/>
            <person name="Widmer G."/>
            <person name="Tzipori S."/>
            <person name="Buck G.A."/>
            <person name="Xu P."/>
            <person name="Bankier A.T."/>
            <person name="Dear P.H."/>
            <person name="Konfortov B.A."/>
            <person name="Spriggs H.F."/>
            <person name="Iyer L."/>
            <person name="Anantharaman V."/>
            <person name="Aravind L."/>
            <person name="Kapur V."/>
        </authorList>
    </citation>
    <scope>NUCLEOTIDE SEQUENCE [LARGE SCALE GENOMIC DNA]</scope>
    <source>
        <strain evidence="4">Iowa II</strain>
    </source>
</reference>
<keyword evidence="1" id="KW-0694">RNA-binding</keyword>
<dbReference type="InParanoid" id="Q5CXS1"/>
<dbReference type="Proteomes" id="UP000006726">
    <property type="component" value="Chromosome 7"/>
</dbReference>
<comment type="caution">
    <text evidence="3">The sequence shown here is derived from an EMBL/GenBank/DDBJ whole genome shotgun (WGS) entry which is preliminary data.</text>
</comment>
<organism evidence="3 4">
    <name type="scientific">Cryptosporidium parvum (strain Iowa II)</name>
    <dbReference type="NCBI Taxonomy" id="353152"/>
    <lineage>
        <taxon>Eukaryota</taxon>
        <taxon>Sar</taxon>
        <taxon>Alveolata</taxon>
        <taxon>Apicomplexa</taxon>
        <taxon>Conoidasida</taxon>
        <taxon>Coccidia</taxon>
        <taxon>Eucoccidiorida</taxon>
        <taxon>Eimeriorina</taxon>
        <taxon>Cryptosporidiidae</taxon>
        <taxon>Cryptosporidium</taxon>
    </lineage>
</organism>
<feature type="domain" description="RRM" evidence="2">
    <location>
        <begin position="17"/>
        <end position="96"/>
    </location>
</feature>
<gene>
    <name evidence="3" type="ORF">cgd7_5160</name>
</gene>
<protein>
    <submittedName>
        <fullName evidence="3">U1 small nuclear ribonucleoprotein A, rrm domain</fullName>
    </submittedName>
</protein>
<evidence type="ECO:0000313" key="3">
    <source>
        <dbReference type="EMBL" id="EAK90655.1"/>
    </source>
</evidence>
<dbReference type="STRING" id="353152.Q5CXS1"/>
<dbReference type="Gene3D" id="3.30.70.330">
    <property type="match status" value="1"/>
</dbReference>
<dbReference type="GO" id="GO:1990904">
    <property type="term" value="C:ribonucleoprotein complex"/>
    <property type="evidence" value="ECO:0007669"/>
    <property type="project" value="UniProtKB-KW"/>
</dbReference>
<name>Q5CXS1_CRYPI</name>
<dbReference type="GO" id="GO:0003723">
    <property type="term" value="F:RNA binding"/>
    <property type="evidence" value="ECO:0007669"/>
    <property type="project" value="UniProtKB-UniRule"/>
</dbReference>
<accession>Q5CXS1</accession>
<dbReference type="GeneID" id="3371752"/>
<dbReference type="EMBL" id="AAEE01000001">
    <property type="protein sequence ID" value="EAK90655.1"/>
    <property type="molecule type" value="Genomic_DNA"/>
</dbReference>
<keyword evidence="4" id="KW-1185">Reference proteome</keyword>